<keyword evidence="6" id="KW-0325">Glycoprotein</keyword>
<feature type="compositionally biased region" description="Low complexity" evidence="7">
    <location>
        <begin position="502"/>
        <end position="511"/>
    </location>
</feature>
<feature type="compositionally biased region" description="Polar residues" evidence="7">
    <location>
        <begin position="607"/>
        <end position="649"/>
    </location>
</feature>
<evidence type="ECO:0000256" key="1">
    <source>
        <dbReference type="ARBA" id="ARBA00004370"/>
    </source>
</evidence>
<accession>A0A8B9TPD8</accession>
<comment type="similarity">
    <text evidence="2">Belongs to the mesothelin family.</text>
</comment>
<evidence type="ECO:0000313" key="9">
    <source>
        <dbReference type="Proteomes" id="UP000694400"/>
    </source>
</evidence>
<protein>
    <submittedName>
        <fullName evidence="8">Mesothelin like</fullName>
    </submittedName>
</protein>
<feature type="region of interest" description="Disordered" evidence="7">
    <location>
        <begin position="493"/>
        <end position="567"/>
    </location>
</feature>
<evidence type="ECO:0000256" key="6">
    <source>
        <dbReference type="ARBA" id="ARBA00023180"/>
    </source>
</evidence>
<evidence type="ECO:0000256" key="3">
    <source>
        <dbReference type="ARBA" id="ARBA00022729"/>
    </source>
</evidence>
<dbReference type="InterPro" id="IPR010335">
    <property type="entry name" value="Mesothelin"/>
</dbReference>
<proteinExistence type="inferred from homology"/>
<dbReference type="Ensembl" id="ENSAPLT00020026611.1">
    <property type="protein sequence ID" value="ENSAPLP00020024676.1"/>
    <property type="gene ID" value="ENSAPLG00020017000.1"/>
</dbReference>
<feature type="compositionally biased region" description="Low complexity" evidence="7">
    <location>
        <begin position="521"/>
        <end position="554"/>
    </location>
</feature>
<dbReference type="GO" id="GO:0009986">
    <property type="term" value="C:cell surface"/>
    <property type="evidence" value="ECO:0007669"/>
    <property type="project" value="TreeGrafter"/>
</dbReference>
<comment type="subcellular location">
    <subcellularLocation>
        <location evidence="1">Membrane</location>
    </subcellularLocation>
</comment>
<evidence type="ECO:0000256" key="4">
    <source>
        <dbReference type="ARBA" id="ARBA00022889"/>
    </source>
</evidence>
<reference evidence="8" key="3">
    <citation type="submission" date="2025-09" db="UniProtKB">
        <authorList>
            <consortium name="Ensembl"/>
        </authorList>
    </citation>
    <scope>IDENTIFICATION</scope>
</reference>
<name>A0A8B9TPD8_ANAPL</name>
<reference evidence="8" key="2">
    <citation type="submission" date="2025-08" db="UniProtKB">
        <authorList>
            <consortium name="Ensembl"/>
        </authorList>
    </citation>
    <scope>IDENTIFICATION</scope>
</reference>
<organism evidence="8 9">
    <name type="scientific">Anas platyrhynchos</name>
    <name type="common">Mallard</name>
    <name type="synonym">Anas boschas</name>
    <dbReference type="NCBI Taxonomy" id="8839"/>
    <lineage>
        <taxon>Eukaryota</taxon>
        <taxon>Metazoa</taxon>
        <taxon>Chordata</taxon>
        <taxon>Craniata</taxon>
        <taxon>Vertebrata</taxon>
        <taxon>Euteleostomi</taxon>
        <taxon>Archelosauria</taxon>
        <taxon>Archosauria</taxon>
        <taxon>Dinosauria</taxon>
        <taxon>Saurischia</taxon>
        <taxon>Theropoda</taxon>
        <taxon>Coelurosauria</taxon>
        <taxon>Aves</taxon>
        <taxon>Neognathae</taxon>
        <taxon>Galloanserae</taxon>
        <taxon>Anseriformes</taxon>
        <taxon>Anatidae</taxon>
        <taxon>Anatinae</taxon>
        <taxon>Anas</taxon>
    </lineage>
</organism>
<dbReference type="InterPro" id="IPR026664">
    <property type="entry name" value="Stereocilin-rel"/>
</dbReference>
<feature type="compositionally biased region" description="Low complexity" evidence="7">
    <location>
        <begin position="597"/>
        <end position="606"/>
    </location>
</feature>
<evidence type="ECO:0000313" key="8">
    <source>
        <dbReference type="Ensembl" id="ENSAPLP00020024676.1"/>
    </source>
</evidence>
<evidence type="ECO:0000256" key="5">
    <source>
        <dbReference type="ARBA" id="ARBA00023136"/>
    </source>
</evidence>
<dbReference type="GO" id="GO:0016020">
    <property type="term" value="C:membrane"/>
    <property type="evidence" value="ECO:0007669"/>
    <property type="project" value="UniProtKB-SubCell"/>
</dbReference>
<feature type="region of interest" description="Disordered" evidence="7">
    <location>
        <begin position="668"/>
        <end position="751"/>
    </location>
</feature>
<dbReference type="PANTHER" id="PTHR23412">
    <property type="entry name" value="STEREOCILIN RELATED"/>
    <property type="match status" value="1"/>
</dbReference>
<evidence type="ECO:0000256" key="2">
    <source>
        <dbReference type="ARBA" id="ARBA00011016"/>
    </source>
</evidence>
<dbReference type="Proteomes" id="UP000694400">
    <property type="component" value="Chromosome 15"/>
</dbReference>
<dbReference type="Pfam" id="PF06060">
    <property type="entry name" value="Mesothelin"/>
    <property type="match status" value="1"/>
</dbReference>
<feature type="region of interest" description="Disordered" evidence="7">
    <location>
        <begin position="584"/>
        <end position="655"/>
    </location>
</feature>
<feature type="compositionally biased region" description="Low complexity" evidence="7">
    <location>
        <begin position="681"/>
        <end position="698"/>
    </location>
</feature>
<reference evidence="8" key="1">
    <citation type="submission" date="2019-08" db="EMBL/GenBank/DDBJ databases">
        <title>Three high-quality genomes provides insights into domestication of ducks.</title>
        <authorList>
            <person name="Hou Z.C."/>
            <person name="Zhu F."/>
            <person name="Yin Z.T."/>
            <person name="Zhang F."/>
        </authorList>
    </citation>
    <scope>NUCLEOTIDE SEQUENCE [LARGE SCALE GENOMIC DNA]</scope>
</reference>
<dbReference type="AlphaFoldDB" id="A0A8B9TPD8"/>
<dbReference type="GO" id="GO:0007160">
    <property type="term" value="P:cell-matrix adhesion"/>
    <property type="evidence" value="ECO:0007669"/>
    <property type="project" value="TreeGrafter"/>
</dbReference>
<dbReference type="PANTHER" id="PTHR23412:SF15">
    <property type="entry name" value="MESOTHELIN-LIKE PROTEIN"/>
    <property type="match status" value="1"/>
</dbReference>
<sequence>NNLTADFSGYPPDLLLFFDVAEVRGETCEEFYSLAAHGNLELLPRGSAQRRAILHGALACVGASGSRLSLEQLGSLRALVCDMEPDTITASDPGILENLKLCSALTGAQRGAVNAVLLGGGTVYGRRGGGCTCEDAGPCLLSVAGILRPCPTRCSSSITAITCPFHRAFLGAVRSHDEIRARCRGKTLTPELCSPPADCTSKPITPSNLSDSLLLITPKQFYLCLSDLVLQNSLERVLEQPLTTDYLQMVKKKLLEMYPAGIPEEQLRLLGPLSRQFSAQEIRQWQVTSSDTLYALLMNGIWSTAQVPLIARYLELGGKLTGPLLQRIGGSCLCSLSEEQIKEVTPEAIGAGELDISSCSQSKKDQLYRTAWEAFDGQACTRAYYDQIRPYLGGAPVKDLKDLANAGITISMDTFLALNPKELQKLSVMDVKNLLGTEVQELKKAENQTAVLSWIKKQCQEELDRILGICLSAPTTAAPPTTIALLTSLSPIAMSSRPPTTPNTSPKTPTPKAVSPTLPISTAPRTSTPRPSTTVGPAATPTAQPTPAPSSITPCLIHQSATPNKTTTTPAVTLLTTILAATNPSATSPSSVPPPGATGSAPPSTGVTNPAVTRGTSTLLVPSNTPAPGGTTSPVPATHSTTSLSTPGASSALVPKSTAAPAAITATEMNLPHKPTPVPNTTVSTQKGGSSSTVKTTTFACKTGAPPALPGPSSTTSRSENTKKTPTGVPETPKPNSGGYINLQPVPGKAC</sequence>
<keyword evidence="4" id="KW-0130">Cell adhesion</keyword>
<evidence type="ECO:0000256" key="7">
    <source>
        <dbReference type="SAM" id="MobiDB-lite"/>
    </source>
</evidence>
<keyword evidence="3" id="KW-0732">Signal</keyword>
<keyword evidence="5" id="KW-0472">Membrane</keyword>